<evidence type="ECO:0000259" key="4">
    <source>
        <dbReference type="PROSITE" id="PS50102"/>
    </source>
</evidence>
<sequence>MAKKNKTTKQQQKLTKKQPPQPATKIDKKKKKTTPKKKKLPKKQTPYDSDSDSDSLDADDSDDIQSLLEPYTKDQLIDLVISAALDDPELLARIHAAADADVTHRKIFVFGLGWDTTREALALAFQPHGDIDECNVITDRNTGKAKGYGFVLFKTRQGAIRALKEPKKVVGNKTASCQLASAGPAPGAGAGHDAGGRKIYVSGVPAEAGAEKLKMFFAKFGEIEEGPIGFDTHTGKSRGFALFVYKTLEGAKKALSEPYKLFDGSQLQCQKAADGKNKAVAAAPAPPVLAAAPQNLALFGQNPYLNPSFNPNLGLGLGLFSQNPSFNPSLGLYGQYPSLAMGMGGYGGIGSSGPMQMGNFGGGQQSVLGAYGSGGPMQMGMQYAYPSSQIGQASSVLPAKTPGAGGSFSRYPS</sequence>
<keyword evidence="6" id="KW-1185">Reference proteome</keyword>
<dbReference type="PANTHER" id="PTHR48024">
    <property type="entry name" value="GEO13361P1-RELATED"/>
    <property type="match status" value="1"/>
</dbReference>
<accession>A0A834GEU4</accession>
<proteinExistence type="predicted"/>
<reference evidence="5" key="1">
    <citation type="submission" date="2019-11" db="EMBL/GenBank/DDBJ databases">
        <authorList>
            <person name="Liu Y."/>
            <person name="Hou J."/>
            <person name="Li T.-Q."/>
            <person name="Guan C.-H."/>
            <person name="Wu X."/>
            <person name="Wu H.-Z."/>
            <person name="Ling F."/>
            <person name="Zhang R."/>
            <person name="Shi X.-G."/>
            <person name="Ren J.-P."/>
            <person name="Chen E.-F."/>
            <person name="Sun J.-M."/>
        </authorList>
    </citation>
    <scope>NUCLEOTIDE SEQUENCE</scope>
    <source>
        <strain evidence="5">Adult_tree_wgs_1</strain>
        <tissue evidence="5">Leaves</tissue>
    </source>
</reference>
<dbReference type="InterPro" id="IPR050886">
    <property type="entry name" value="RNA-binding_reg"/>
</dbReference>
<dbReference type="EMBL" id="WJXA01000010">
    <property type="protein sequence ID" value="KAF7129083.1"/>
    <property type="molecule type" value="Genomic_DNA"/>
</dbReference>
<dbReference type="Pfam" id="PF00076">
    <property type="entry name" value="RRM_1"/>
    <property type="match status" value="2"/>
</dbReference>
<name>A0A834GEU4_RHOSS</name>
<dbReference type="InterPro" id="IPR000504">
    <property type="entry name" value="RRM_dom"/>
</dbReference>
<evidence type="ECO:0000313" key="5">
    <source>
        <dbReference type="EMBL" id="KAF7129083.1"/>
    </source>
</evidence>
<feature type="domain" description="RRM" evidence="4">
    <location>
        <begin position="197"/>
        <end position="285"/>
    </location>
</feature>
<dbReference type="OrthoDB" id="1875751at2759"/>
<evidence type="ECO:0000313" key="6">
    <source>
        <dbReference type="Proteomes" id="UP000626092"/>
    </source>
</evidence>
<dbReference type="Gene3D" id="3.30.70.330">
    <property type="match status" value="2"/>
</dbReference>
<feature type="domain" description="RRM" evidence="4">
    <location>
        <begin position="105"/>
        <end position="206"/>
    </location>
</feature>
<dbReference type="SMART" id="SM00360">
    <property type="entry name" value="RRM"/>
    <property type="match status" value="2"/>
</dbReference>
<feature type="region of interest" description="Disordered" evidence="3">
    <location>
        <begin position="1"/>
        <end position="62"/>
    </location>
</feature>
<evidence type="ECO:0000256" key="2">
    <source>
        <dbReference type="PROSITE-ProRule" id="PRU00176"/>
    </source>
</evidence>
<dbReference type="InterPro" id="IPR012677">
    <property type="entry name" value="Nucleotide-bd_a/b_plait_sf"/>
</dbReference>
<evidence type="ECO:0000256" key="1">
    <source>
        <dbReference type="ARBA" id="ARBA00022884"/>
    </source>
</evidence>
<dbReference type="InterPro" id="IPR035979">
    <property type="entry name" value="RBD_domain_sf"/>
</dbReference>
<dbReference type="SUPFAM" id="SSF54928">
    <property type="entry name" value="RNA-binding domain, RBD"/>
    <property type="match status" value="2"/>
</dbReference>
<feature type="compositionally biased region" description="Acidic residues" evidence="3">
    <location>
        <begin position="49"/>
        <end position="62"/>
    </location>
</feature>
<protein>
    <recommendedName>
        <fullName evidence="4">RRM domain-containing protein</fullName>
    </recommendedName>
</protein>
<dbReference type="PROSITE" id="PS50102">
    <property type="entry name" value="RRM"/>
    <property type="match status" value="2"/>
</dbReference>
<gene>
    <name evidence="5" type="ORF">RHSIM_Rhsim10G0154800</name>
</gene>
<keyword evidence="1 2" id="KW-0694">RNA-binding</keyword>
<organism evidence="5 6">
    <name type="scientific">Rhododendron simsii</name>
    <name type="common">Sims's rhododendron</name>
    <dbReference type="NCBI Taxonomy" id="118357"/>
    <lineage>
        <taxon>Eukaryota</taxon>
        <taxon>Viridiplantae</taxon>
        <taxon>Streptophyta</taxon>
        <taxon>Embryophyta</taxon>
        <taxon>Tracheophyta</taxon>
        <taxon>Spermatophyta</taxon>
        <taxon>Magnoliopsida</taxon>
        <taxon>eudicotyledons</taxon>
        <taxon>Gunneridae</taxon>
        <taxon>Pentapetalae</taxon>
        <taxon>asterids</taxon>
        <taxon>Ericales</taxon>
        <taxon>Ericaceae</taxon>
        <taxon>Ericoideae</taxon>
        <taxon>Rhodoreae</taxon>
        <taxon>Rhododendron</taxon>
    </lineage>
</organism>
<dbReference type="GO" id="GO:0005634">
    <property type="term" value="C:nucleus"/>
    <property type="evidence" value="ECO:0007669"/>
    <property type="project" value="TreeGrafter"/>
</dbReference>
<dbReference type="GO" id="GO:0003723">
    <property type="term" value="F:RNA binding"/>
    <property type="evidence" value="ECO:0007669"/>
    <property type="project" value="UniProtKB-UniRule"/>
</dbReference>
<dbReference type="Proteomes" id="UP000626092">
    <property type="component" value="Unassembled WGS sequence"/>
</dbReference>
<comment type="caution">
    <text evidence="5">The sequence shown here is derived from an EMBL/GenBank/DDBJ whole genome shotgun (WGS) entry which is preliminary data.</text>
</comment>
<feature type="compositionally biased region" description="Basic residues" evidence="3">
    <location>
        <begin position="27"/>
        <end position="42"/>
    </location>
</feature>
<dbReference type="PANTHER" id="PTHR48024:SF9">
    <property type="entry name" value="UBP1-ASSOCIATED PROTEINS 1A-RELATED"/>
    <property type="match status" value="1"/>
</dbReference>
<dbReference type="AlphaFoldDB" id="A0A834GEU4"/>
<evidence type="ECO:0000256" key="3">
    <source>
        <dbReference type="SAM" id="MobiDB-lite"/>
    </source>
</evidence>